<keyword evidence="9" id="KW-1133">Transmembrane helix</keyword>
<dbReference type="SMART" id="SM00388">
    <property type="entry name" value="HisKA"/>
    <property type="match status" value="1"/>
</dbReference>
<feature type="transmembrane region" description="Helical" evidence="9">
    <location>
        <begin position="34"/>
        <end position="53"/>
    </location>
</feature>
<evidence type="ECO:0000256" key="5">
    <source>
        <dbReference type="ARBA" id="ARBA00022679"/>
    </source>
</evidence>
<evidence type="ECO:0000256" key="7">
    <source>
        <dbReference type="ARBA" id="ARBA00023012"/>
    </source>
</evidence>
<dbReference type="PANTHER" id="PTHR45453:SF1">
    <property type="entry name" value="PHOSPHATE REGULON SENSOR PROTEIN PHOR"/>
    <property type="match status" value="1"/>
</dbReference>
<feature type="domain" description="HAMP" evidence="11">
    <location>
        <begin position="83"/>
        <end position="135"/>
    </location>
</feature>
<dbReference type="Pfam" id="PF02518">
    <property type="entry name" value="HATPase_c"/>
    <property type="match status" value="1"/>
</dbReference>
<dbReference type="EC" id="2.7.13.3" evidence="3"/>
<sequence>MDHCHHPHQKNIPPYLRRKYHRDHFLRHYKYFRFLRPVTILFNLTIFYLLFIWANNKGLVIFFGSVIIIKEILHFFFLLRFDRKTIKPMIKIKQGLDEVAKGNYNVKIDYGMPNDIAIVIDSFNEMTAKLYESEKIKSEYEENRKALIANISHDLKTPITSIQGYVEALLENAPGSAENRYKYLQTIYHNTVYVNKLIDDLFLFAKLDMQKLEFQYQNTKIRAFMDDLMEEYRFDFSERNIEFHYHADSLENVLVQLDGKRFRQAVNNIINNAILHGPAEGLLLSITLYRQNDFVSIDIKDNGPGISDEKLPFIFDRFYRIHSERPKEITGTGLGLAIAKELIEAHCGKITVSSTVNEGSCFTVRLPILNEESEAYNETHPDH</sequence>
<dbReference type="CDD" id="cd00075">
    <property type="entry name" value="HATPase"/>
    <property type="match status" value="1"/>
</dbReference>
<gene>
    <name evidence="12" type="ORF">LUCI_3454</name>
</gene>
<dbReference type="EMBL" id="UPPP01000084">
    <property type="protein sequence ID" value="VBB08186.1"/>
    <property type="molecule type" value="Genomic_DNA"/>
</dbReference>
<comment type="catalytic activity">
    <reaction evidence="1">
        <text>ATP + protein L-histidine = ADP + protein N-phospho-L-histidine.</text>
        <dbReference type="EC" id="2.7.13.3"/>
    </reaction>
</comment>
<dbReference type="InterPro" id="IPR003660">
    <property type="entry name" value="HAMP_dom"/>
</dbReference>
<evidence type="ECO:0000256" key="9">
    <source>
        <dbReference type="SAM" id="Phobius"/>
    </source>
</evidence>
<evidence type="ECO:0000256" key="6">
    <source>
        <dbReference type="ARBA" id="ARBA00022777"/>
    </source>
</evidence>
<feature type="domain" description="Histidine kinase" evidence="10">
    <location>
        <begin position="150"/>
        <end position="370"/>
    </location>
</feature>
<dbReference type="InterPro" id="IPR003661">
    <property type="entry name" value="HisK_dim/P_dom"/>
</dbReference>
<feature type="transmembrane region" description="Helical" evidence="9">
    <location>
        <begin position="59"/>
        <end position="79"/>
    </location>
</feature>
<evidence type="ECO:0000313" key="12">
    <source>
        <dbReference type="EMBL" id="VBB08186.1"/>
    </source>
</evidence>
<dbReference type="OrthoDB" id="9813151at2"/>
<dbReference type="PRINTS" id="PR00344">
    <property type="entry name" value="BCTRLSENSOR"/>
</dbReference>
<dbReference type="FunFam" id="1.10.287.130:FF:000001">
    <property type="entry name" value="Two-component sensor histidine kinase"/>
    <property type="match status" value="1"/>
</dbReference>
<keyword evidence="9" id="KW-0812">Transmembrane</keyword>
<dbReference type="InterPro" id="IPR050351">
    <property type="entry name" value="BphY/WalK/GraS-like"/>
</dbReference>
<dbReference type="SUPFAM" id="SSF55874">
    <property type="entry name" value="ATPase domain of HSP90 chaperone/DNA topoisomerase II/histidine kinase"/>
    <property type="match status" value="1"/>
</dbReference>
<dbReference type="SUPFAM" id="SSF47384">
    <property type="entry name" value="Homodimeric domain of signal transducing histidine kinase"/>
    <property type="match status" value="1"/>
</dbReference>
<dbReference type="InterPro" id="IPR036890">
    <property type="entry name" value="HATPase_C_sf"/>
</dbReference>
<dbReference type="GO" id="GO:0016036">
    <property type="term" value="P:cellular response to phosphate starvation"/>
    <property type="evidence" value="ECO:0007669"/>
    <property type="project" value="TreeGrafter"/>
</dbReference>
<comment type="subcellular location">
    <subcellularLocation>
        <location evidence="2">Membrane</location>
    </subcellularLocation>
</comment>
<dbReference type="GO" id="GO:0000155">
    <property type="term" value="F:phosphorelay sensor kinase activity"/>
    <property type="evidence" value="ECO:0007669"/>
    <property type="project" value="InterPro"/>
</dbReference>
<evidence type="ECO:0000259" key="11">
    <source>
        <dbReference type="PROSITE" id="PS50885"/>
    </source>
</evidence>
<dbReference type="PROSITE" id="PS50109">
    <property type="entry name" value="HIS_KIN"/>
    <property type="match status" value="1"/>
</dbReference>
<dbReference type="Proteomes" id="UP000277811">
    <property type="component" value="Unassembled WGS sequence"/>
</dbReference>
<evidence type="ECO:0000259" key="10">
    <source>
        <dbReference type="PROSITE" id="PS50109"/>
    </source>
</evidence>
<keyword evidence="6" id="KW-0418">Kinase</keyword>
<protein>
    <recommendedName>
        <fullName evidence="3">histidine kinase</fullName>
        <ecNumber evidence="3">2.7.13.3</ecNumber>
    </recommendedName>
</protein>
<dbReference type="SMART" id="SM00304">
    <property type="entry name" value="HAMP"/>
    <property type="match status" value="1"/>
</dbReference>
<keyword evidence="4" id="KW-0597">Phosphoprotein</keyword>
<accession>A0A498R624</accession>
<dbReference type="GO" id="GO:0004721">
    <property type="term" value="F:phosphoprotein phosphatase activity"/>
    <property type="evidence" value="ECO:0007669"/>
    <property type="project" value="TreeGrafter"/>
</dbReference>
<evidence type="ECO:0000256" key="1">
    <source>
        <dbReference type="ARBA" id="ARBA00000085"/>
    </source>
</evidence>
<dbReference type="GO" id="GO:0005886">
    <property type="term" value="C:plasma membrane"/>
    <property type="evidence" value="ECO:0007669"/>
    <property type="project" value="TreeGrafter"/>
</dbReference>
<keyword evidence="8 9" id="KW-0472">Membrane</keyword>
<dbReference type="FunFam" id="3.30.565.10:FF:000006">
    <property type="entry name" value="Sensor histidine kinase WalK"/>
    <property type="match status" value="1"/>
</dbReference>
<evidence type="ECO:0000256" key="4">
    <source>
        <dbReference type="ARBA" id="ARBA00022553"/>
    </source>
</evidence>
<keyword evidence="13" id="KW-1185">Reference proteome</keyword>
<dbReference type="Gene3D" id="3.30.565.10">
    <property type="entry name" value="Histidine kinase-like ATPase, C-terminal domain"/>
    <property type="match status" value="1"/>
</dbReference>
<evidence type="ECO:0000256" key="3">
    <source>
        <dbReference type="ARBA" id="ARBA00012438"/>
    </source>
</evidence>
<organism evidence="12 13">
    <name type="scientific">Lucifera butyrica</name>
    <dbReference type="NCBI Taxonomy" id="1351585"/>
    <lineage>
        <taxon>Bacteria</taxon>
        <taxon>Bacillati</taxon>
        <taxon>Bacillota</taxon>
        <taxon>Negativicutes</taxon>
        <taxon>Veillonellales</taxon>
        <taxon>Veillonellaceae</taxon>
        <taxon>Lucifera</taxon>
    </lineage>
</organism>
<dbReference type="Gene3D" id="1.10.287.130">
    <property type="match status" value="1"/>
</dbReference>
<dbReference type="Gene3D" id="6.10.340.10">
    <property type="match status" value="1"/>
</dbReference>
<dbReference type="CDD" id="cd00082">
    <property type="entry name" value="HisKA"/>
    <property type="match status" value="1"/>
</dbReference>
<dbReference type="InterPro" id="IPR005467">
    <property type="entry name" value="His_kinase_dom"/>
</dbReference>
<evidence type="ECO:0000256" key="8">
    <source>
        <dbReference type="ARBA" id="ARBA00023136"/>
    </source>
</evidence>
<keyword evidence="5" id="KW-0808">Transferase</keyword>
<dbReference type="InterPro" id="IPR036097">
    <property type="entry name" value="HisK_dim/P_sf"/>
</dbReference>
<proteinExistence type="predicted"/>
<evidence type="ECO:0000313" key="13">
    <source>
        <dbReference type="Proteomes" id="UP000277811"/>
    </source>
</evidence>
<keyword evidence="7" id="KW-0902">Two-component regulatory system</keyword>
<dbReference type="RefSeq" id="WP_122629103.1">
    <property type="nucleotide sequence ID" value="NZ_UPPP01000084.1"/>
</dbReference>
<name>A0A498R624_9FIRM</name>
<evidence type="ECO:0000256" key="2">
    <source>
        <dbReference type="ARBA" id="ARBA00004370"/>
    </source>
</evidence>
<dbReference type="SMART" id="SM00387">
    <property type="entry name" value="HATPase_c"/>
    <property type="match status" value="1"/>
</dbReference>
<dbReference type="SUPFAM" id="SSF158472">
    <property type="entry name" value="HAMP domain-like"/>
    <property type="match status" value="1"/>
</dbReference>
<dbReference type="InterPro" id="IPR004358">
    <property type="entry name" value="Sig_transdc_His_kin-like_C"/>
</dbReference>
<dbReference type="PANTHER" id="PTHR45453">
    <property type="entry name" value="PHOSPHATE REGULON SENSOR PROTEIN PHOR"/>
    <property type="match status" value="1"/>
</dbReference>
<dbReference type="PROSITE" id="PS50885">
    <property type="entry name" value="HAMP"/>
    <property type="match status" value="1"/>
</dbReference>
<dbReference type="CDD" id="cd06225">
    <property type="entry name" value="HAMP"/>
    <property type="match status" value="1"/>
</dbReference>
<dbReference type="AlphaFoldDB" id="A0A498R624"/>
<dbReference type="InterPro" id="IPR003594">
    <property type="entry name" value="HATPase_dom"/>
</dbReference>
<dbReference type="Pfam" id="PF00672">
    <property type="entry name" value="HAMP"/>
    <property type="match status" value="1"/>
</dbReference>
<reference evidence="12 13" key="1">
    <citation type="submission" date="2018-06" db="EMBL/GenBank/DDBJ databases">
        <authorList>
            <person name="Strepis N."/>
        </authorList>
    </citation>
    <scope>NUCLEOTIDE SEQUENCE [LARGE SCALE GENOMIC DNA]</scope>
    <source>
        <strain evidence="12">LUCI</strain>
    </source>
</reference>
<dbReference type="Pfam" id="PF00512">
    <property type="entry name" value="HisKA"/>
    <property type="match status" value="1"/>
</dbReference>